<evidence type="ECO:0000313" key="4">
    <source>
        <dbReference type="Proteomes" id="UP000051952"/>
    </source>
</evidence>
<protein>
    <recommendedName>
        <fullName evidence="2">Protein kinase domain-containing protein</fullName>
    </recommendedName>
</protein>
<dbReference type="GO" id="GO:0004672">
    <property type="term" value="F:protein kinase activity"/>
    <property type="evidence" value="ECO:0007669"/>
    <property type="project" value="InterPro"/>
</dbReference>
<dbReference type="GO" id="GO:0005524">
    <property type="term" value="F:ATP binding"/>
    <property type="evidence" value="ECO:0007669"/>
    <property type="project" value="InterPro"/>
</dbReference>
<feature type="region of interest" description="Disordered" evidence="1">
    <location>
        <begin position="118"/>
        <end position="138"/>
    </location>
</feature>
<keyword evidence="4" id="KW-1185">Reference proteome</keyword>
<evidence type="ECO:0000259" key="2">
    <source>
        <dbReference type="PROSITE" id="PS50011"/>
    </source>
</evidence>
<dbReference type="EMBL" id="CYKH01000108">
    <property type="protein sequence ID" value="CUE71397.1"/>
    <property type="molecule type" value="Genomic_DNA"/>
</dbReference>
<dbReference type="Proteomes" id="UP000051952">
    <property type="component" value="Unassembled WGS sequence"/>
</dbReference>
<dbReference type="AlphaFoldDB" id="A0A0S4ILJ3"/>
<dbReference type="InterPro" id="IPR000719">
    <property type="entry name" value="Prot_kinase_dom"/>
</dbReference>
<organism evidence="3 4">
    <name type="scientific">Bodo saltans</name>
    <name type="common">Flagellated protozoan</name>
    <dbReference type="NCBI Taxonomy" id="75058"/>
    <lineage>
        <taxon>Eukaryota</taxon>
        <taxon>Discoba</taxon>
        <taxon>Euglenozoa</taxon>
        <taxon>Kinetoplastea</taxon>
        <taxon>Metakinetoplastina</taxon>
        <taxon>Eubodonida</taxon>
        <taxon>Bodonidae</taxon>
        <taxon>Bodo</taxon>
    </lineage>
</organism>
<dbReference type="PROSITE" id="PS50011">
    <property type="entry name" value="PROTEIN_KINASE_DOM"/>
    <property type="match status" value="1"/>
</dbReference>
<dbReference type="SUPFAM" id="SSF56112">
    <property type="entry name" value="Protein kinase-like (PK-like)"/>
    <property type="match status" value="1"/>
</dbReference>
<accession>A0A0S4ILJ3</accession>
<reference evidence="4" key="1">
    <citation type="submission" date="2015-09" db="EMBL/GenBank/DDBJ databases">
        <authorList>
            <consortium name="Pathogen Informatics"/>
        </authorList>
    </citation>
    <scope>NUCLEOTIDE SEQUENCE [LARGE SCALE GENOMIC DNA]</scope>
    <source>
        <strain evidence="4">Lake Konstanz</strain>
    </source>
</reference>
<proteinExistence type="predicted"/>
<dbReference type="InterPro" id="IPR011009">
    <property type="entry name" value="Kinase-like_dom_sf"/>
</dbReference>
<gene>
    <name evidence="3" type="ORF">BSAL_53175</name>
</gene>
<sequence length="791" mass="87342">MYVFFPALMRCIDIDFSELAVFSPFDCRQVHLSFRFATMIPQPPVAPPQQLPRRSPRLPSVRARLLVGLMLFAVLFVWWRLHSIAAAQLDTNNARNWRPGGSLIDRSRHLNELLVHSTQPHHPTNHTITTGRGNRTTHMEHPTPEQFETIMLRTVLNVLFEDETLWGASATSILQHHSRLAVACDFGNHSLNKVCSTFFAQTLRKRRSFAVVPLITKPLSKKRKSSELSLPQHKWLIAPADISAALPSHAQKMKANIIERLHATQQQSINVTQLTRVLASSTPAVRECLRSVEPLGMLLGSHATTQRQKTPSARIVSAKSLMSAGASDVVASSRLHAVFHSASVVIISLDDDVSLLDGPSPLLDAIAAQFEAPAVAAACSFASAHDLDDALEGPVAVFVRCNDTEPASPACDTDDVVQGARDAELAPLCSTSPAPLHITAALKWGTKTAIFRGHLGNVSVAVKMFHVDQYATFSGFHTMVALPSRSPYINFPTSSCFDPSTEAIYQVQPFLGKGKNLLQFMKAEGKKLPWPLRLELAQQLLCAFQHLHEHPSGFVTFDDNHPEQYYVTEEKDSNGDRHLRLTMVDVDTLQVGDVAPVTNTPTPTTVNTTTYRNPSDVRIKCRCFYCHGRSNCLFMNTLKGYRACGQGPDDSTHGDREDLSRVMPGKLCDGHNDMWFIAQLFYLIGKGSVAWAQAAHVDVLSRLEAGTVPPLSLESEPDFSKLVNDLFHFRVTVEEALMVVDGLCKAHPGCQREGDESSVCRFPVEVGVRPYSTPITLWRGAKGVVNEAIRE</sequence>
<dbReference type="Gene3D" id="1.10.510.10">
    <property type="entry name" value="Transferase(Phosphotransferase) domain 1"/>
    <property type="match status" value="1"/>
</dbReference>
<dbReference type="OrthoDB" id="250650at2759"/>
<evidence type="ECO:0000313" key="3">
    <source>
        <dbReference type="EMBL" id="CUE71397.1"/>
    </source>
</evidence>
<evidence type="ECO:0000256" key="1">
    <source>
        <dbReference type="SAM" id="MobiDB-lite"/>
    </source>
</evidence>
<feature type="domain" description="Protein kinase" evidence="2">
    <location>
        <begin position="436"/>
        <end position="750"/>
    </location>
</feature>
<feature type="compositionally biased region" description="Polar residues" evidence="1">
    <location>
        <begin position="118"/>
        <end position="136"/>
    </location>
</feature>
<name>A0A0S4ILJ3_BODSA</name>
<dbReference type="VEuPathDB" id="TriTrypDB:BSAL_53175"/>